<accession>A0A927IZ77</accession>
<proteinExistence type="predicted"/>
<protein>
    <recommendedName>
        <fullName evidence="1">HTH OST-type domain-containing protein</fullName>
    </recommendedName>
</protein>
<sequence>MPDEKTPPPTTDASTLDTFRALVTSAFEAARESGRSDWQVMTVGVLKNRILQATAREFDERSFGAASFSGLLRQVPDLVELDDTARPPVARLLAPSSSATPAGSVVGSGRLRPDLWDAVLDYSSGEVYVWDGLQAVKVAPGEATGRPQMPTIKAEVMADWRRGFAKAHPDRDLAEWVERGLGTMALPPDLRRPWNLTLKSKVVDILAPWFEQQGLSLPANASSDASTRPSAKESQEAEELRRFLLRCVAVMKPGELKAMQVPASVALRAKM</sequence>
<organism evidence="2 3">
    <name type="scientific">Cellulosimicrobium arenosum</name>
    <dbReference type="NCBI Taxonomy" id="2708133"/>
    <lineage>
        <taxon>Bacteria</taxon>
        <taxon>Bacillati</taxon>
        <taxon>Actinomycetota</taxon>
        <taxon>Actinomycetes</taxon>
        <taxon>Micrococcales</taxon>
        <taxon>Promicromonosporaceae</taxon>
        <taxon>Cellulosimicrobium</taxon>
    </lineage>
</organism>
<dbReference type="InterPro" id="IPR025605">
    <property type="entry name" value="OST-HTH/LOTUS_dom"/>
</dbReference>
<dbReference type="EMBL" id="JACYHB010000002">
    <property type="protein sequence ID" value="MBD8078219.1"/>
    <property type="molecule type" value="Genomic_DNA"/>
</dbReference>
<comment type="caution">
    <text evidence="2">The sequence shown here is derived from an EMBL/GenBank/DDBJ whole genome shotgun (WGS) entry which is preliminary data.</text>
</comment>
<dbReference type="PROSITE" id="PS51644">
    <property type="entry name" value="HTH_OST"/>
    <property type="match status" value="1"/>
</dbReference>
<evidence type="ECO:0000313" key="2">
    <source>
        <dbReference type="EMBL" id="MBD8078219.1"/>
    </source>
</evidence>
<reference evidence="2" key="2">
    <citation type="submission" date="2020-09" db="EMBL/GenBank/DDBJ databases">
        <authorList>
            <person name="Yu Y."/>
        </authorList>
    </citation>
    <scope>NUCLEOTIDE SEQUENCE</scope>
    <source>
        <strain evidence="2">KCTC 49039</strain>
    </source>
</reference>
<gene>
    <name evidence="2" type="ORF">IF651_03995</name>
</gene>
<dbReference type="Proteomes" id="UP000610846">
    <property type="component" value="Unassembled WGS sequence"/>
</dbReference>
<reference evidence="2" key="1">
    <citation type="journal article" date="2018" name="Curr. Microbiol.">
        <title>Cellulosimicrobium arenosum sp. nov., Isolated from Marine Sediment Sand.</title>
        <authorList>
            <person name="Oh M."/>
            <person name="Kim J.H."/>
            <person name="Yoon J.H."/>
            <person name="Schumann P."/>
            <person name="Kim W."/>
        </authorList>
    </citation>
    <scope>NUCLEOTIDE SEQUENCE</scope>
    <source>
        <strain evidence="2">KCTC 49039</strain>
    </source>
</reference>
<keyword evidence="3" id="KW-1185">Reference proteome</keyword>
<dbReference type="RefSeq" id="WP_191827780.1">
    <property type="nucleotide sequence ID" value="NZ_JACYHB010000002.1"/>
</dbReference>
<feature type="domain" description="HTH OST-type" evidence="1">
    <location>
        <begin position="15"/>
        <end position="96"/>
    </location>
</feature>
<evidence type="ECO:0000313" key="3">
    <source>
        <dbReference type="Proteomes" id="UP000610846"/>
    </source>
</evidence>
<name>A0A927IZ77_9MICO</name>
<evidence type="ECO:0000259" key="1">
    <source>
        <dbReference type="PROSITE" id="PS51644"/>
    </source>
</evidence>
<dbReference type="AlphaFoldDB" id="A0A927IZ77"/>